<evidence type="ECO:0000313" key="2">
    <source>
        <dbReference type="Proteomes" id="UP001200034"/>
    </source>
</evidence>
<evidence type="ECO:0000313" key="1">
    <source>
        <dbReference type="EMBL" id="KAH8376569.1"/>
    </source>
</evidence>
<accession>A0AAD4K5M8</accession>
<dbReference type="EMBL" id="JAJJHW010001127">
    <property type="protein sequence ID" value="KAH8376569.1"/>
    <property type="molecule type" value="Genomic_DNA"/>
</dbReference>
<comment type="caution">
    <text evidence="1">The sequence shown here is derived from an EMBL/GenBank/DDBJ whole genome shotgun (WGS) entry which is preliminary data.</text>
</comment>
<dbReference type="Proteomes" id="UP001200034">
    <property type="component" value="Unassembled WGS sequence"/>
</dbReference>
<name>A0AAD4K5M8_9MUSC</name>
<gene>
    <name evidence="1" type="ORF">KR093_000125</name>
</gene>
<reference evidence="1" key="1">
    <citation type="journal article" date="2021" name="Mol. Ecol. Resour.">
        <title>Phylogenomic analyses of the genus Drosophila reveals genomic signals of climate adaptation.</title>
        <authorList>
            <person name="Li F."/>
            <person name="Rane R.V."/>
            <person name="Luria V."/>
            <person name="Xiong Z."/>
            <person name="Chen J."/>
            <person name="Li Z."/>
            <person name="Catullo R.A."/>
            <person name="Griffin P.C."/>
            <person name="Schiffer M."/>
            <person name="Pearce S."/>
            <person name="Lee S.F."/>
            <person name="McElroy K."/>
            <person name="Stocker A."/>
            <person name="Shirriffs J."/>
            <person name="Cockerell F."/>
            <person name="Coppin C."/>
            <person name="Sgro C.M."/>
            <person name="Karger A."/>
            <person name="Cain J.W."/>
            <person name="Weber J.A."/>
            <person name="Santpere G."/>
            <person name="Kirschner M.W."/>
            <person name="Hoffmann A.A."/>
            <person name="Oakeshott J.G."/>
            <person name="Zhang G."/>
        </authorList>
    </citation>
    <scope>NUCLEOTIDE SEQUENCE</scope>
    <source>
        <strain evidence="1">BGI-SZ-2011g</strain>
    </source>
</reference>
<proteinExistence type="predicted"/>
<sequence>MLNDSKGIDVGTTTEATDDCSELDNLERQAEVLPSGSRTLDRRLNPDAPDFVPGLGAATRLLAVKIVNELSDYPRWSNAASELDTYGPRYDSIWRESCLRAQVEAEAEALNASGGVAVGVSGVGIASDNRIEIVGDIEELSPATVADKRSKATGGDVETASVATTTVVSTKGRCCANCALM</sequence>
<dbReference type="AlphaFoldDB" id="A0AAD4K5M8"/>
<keyword evidence="2" id="KW-1185">Reference proteome</keyword>
<organism evidence="1 2">
    <name type="scientific">Drosophila rubida</name>
    <dbReference type="NCBI Taxonomy" id="30044"/>
    <lineage>
        <taxon>Eukaryota</taxon>
        <taxon>Metazoa</taxon>
        <taxon>Ecdysozoa</taxon>
        <taxon>Arthropoda</taxon>
        <taxon>Hexapoda</taxon>
        <taxon>Insecta</taxon>
        <taxon>Pterygota</taxon>
        <taxon>Neoptera</taxon>
        <taxon>Endopterygota</taxon>
        <taxon>Diptera</taxon>
        <taxon>Brachycera</taxon>
        <taxon>Muscomorpha</taxon>
        <taxon>Ephydroidea</taxon>
        <taxon>Drosophilidae</taxon>
        <taxon>Drosophila</taxon>
    </lineage>
</organism>
<protein>
    <submittedName>
        <fullName evidence="1">Uncharacterized protein</fullName>
    </submittedName>
</protein>